<dbReference type="Proteomes" id="UP001165083">
    <property type="component" value="Unassembled WGS sequence"/>
</dbReference>
<name>A0A9W6WXY5_9STRA</name>
<keyword evidence="2" id="KW-1185">Reference proteome</keyword>
<comment type="caution">
    <text evidence="1">The sequence shown here is derived from an EMBL/GenBank/DDBJ whole genome shotgun (WGS) entry which is preliminary data.</text>
</comment>
<evidence type="ECO:0000313" key="1">
    <source>
        <dbReference type="EMBL" id="GMF21842.1"/>
    </source>
</evidence>
<reference evidence="1" key="1">
    <citation type="submission" date="2023-04" db="EMBL/GenBank/DDBJ databases">
        <title>Phytophthora lilii NBRC 32176.</title>
        <authorList>
            <person name="Ichikawa N."/>
            <person name="Sato H."/>
            <person name="Tonouchi N."/>
        </authorList>
    </citation>
    <scope>NUCLEOTIDE SEQUENCE</scope>
    <source>
        <strain evidence="1">NBRC 32176</strain>
    </source>
</reference>
<dbReference type="PANTHER" id="PTHR34415:SF1">
    <property type="entry name" value="INTEGRASE CATALYTIC DOMAIN-CONTAINING PROTEIN"/>
    <property type="match status" value="1"/>
</dbReference>
<accession>A0A9W6WXY5</accession>
<proteinExistence type="predicted"/>
<dbReference type="EMBL" id="BSXW01000419">
    <property type="protein sequence ID" value="GMF21842.1"/>
    <property type="molecule type" value="Genomic_DNA"/>
</dbReference>
<dbReference type="AlphaFoldDB" id="A0A9W6WXY5"/>
<organism evidence="1 2">
    <name type="scientific">Phytophthora lilii</name>
    <dbReference type="NCBI Taxonomy" id="2077276"/>
    <lineage>
        <taxon>Eukaryota</taxon>
        <taxon>Sar</taxon>
        <taxon>Stramenopiles</taxon>
        <taxon>Oomycota</taxon>
        <taxon>Peronosporomycetes</taxon>
        <taxon>Peronosporales</taxon>
        <taxon>Peronosporaceae</taxon>
        <taxon>Phytophthora</taxon>
    </lineage>
</organism>
<dbReference type="OrthoDB" id="128943at2759"/>
<sequence>MDQSNEASSASVLSLAVDSRVQEPTAADTCKQKCLTEKEVMIEQLIRAIDAMTAKERKVSVAPALTVLEKAGAPGRSRSTGHRQRFGYFLPFVGLVYREAFYACYGVSAPTIVRYNLQIVDGFIGVKRHDNQNALTLDADWIVQWLNNVASSIGEVVPARVRRQKLMES</sequence>
<dbReference type="PANTHER" id="PTHR34415">
    <property type="entry name" value="INTEGRASE CATALYTIC DOMAIN-CONTAINING PROTEIN"/>
    <property type="match status" value="1"/>
</dbReference>
<gene>
    <name evidence="1" type="ORF">Plil01_000865300</name>
</gene>
<protein>
    <submittedName>
        <fullName evidence="1">Unnamed protein product</fullName>
    </submittedName>
</protein>
<evidence type="ECO:0000313" key="2">
    <source>
        <dbReference type="Proteomes" id="UP001165083"/>
    </source>
</evidence>